<evidence type="ECO:0000313" key="1">
    <source>
        <dbReference type="EMBL" id="SMY01292.1"/>
    </source>
</evidence>
<reference evidence="1 2" key="1">
    <citation type="submission" date="2017-03" db="EMBL/GenBank/DDBJ databases">
        <authorList>
            <person name="Afonso C.L."/>
            <person name="Miller P.J."/>
            <person name="Scott M.A."/>
            <person name="Spackman E."/>
            <person name="Goraichik I."/>
            <person name="Dimitrov K.M."/>
            <person name="Suarez D.L."/>
            <person name="Swayne D.E."/>
        </authorList>
    </citation>
    <scope>NUCLEOTIDE SEQUENCE [LARGE SCALE GENOMIC DNA]</scope>
    <source>
        <strain evidence="2">6(3)</strain>
    </source>
</reference>
<dbReference type="Proteomes" id="UP000234327">
    <property type="component" value="Unassembled WGS sequence"/>
</dbReference>
<gene>
    <name evidence="1" type="ORF">BAURA63_03529</name>
</gene>
<proteinExistence type="predicted"/>
<dbReference type="RefSeq" id="WP_101598814.1">
    <property type="nucleotide sequence ID" value="NZ_FXYZ01000026.1"/>
</dbReference>
<name>A0A2H1KPX5_BREAU</name>
<dbReference type="EMBL" id="FXYZ01000026">
    <property type="protein sequence ID" value="SMY01292.1"/>
    <property type="molecule type" value="Genomic_DNA"/>
</dbReference>
<evidence type="ECO:0000313" key="2">
    <source>
        <dbReference type="Proteomes" id="UP000234327"/>
    </source>
</evidence>
<sequence length="156" mass="16935">MNTWHTTTTLPTTISEDDAFDLLGTLADRGAAIAFGTHAMTVSMTGYGDTALDAAEDAANTLKAAIPGTEILGVDAQTEEQLDEELRRPLFPEVVGYAEIAEMAGVSRQGARGFVDYEEFPHPVIETKQGPLRSKAAVERFLSRKQRTRIKKTAAH</sequence>
<protein>
    <submittedName>
        <fullName evidence="1">Uncharacterized protein</fullName>
    </submittedName>
</protein>
<accession>A0A2H1KPX5</accession>
<organism evidence="1 2">
    <name type="scientific">Brevibacterium aurantiacum</name>
    <dbReference type="NCBI Taxonomy" id="273384"/>
    <lineage>
        <taxon>Bacteria</taxon>
        <taxon>Bacillati</taxon>
        <taxon>Actinomycetota</taxon>
        <taxon>Actinomycetes</taxon>
        <taxon>Micrococcales</taxon>
        <taxon>Brevibacteriaceae</taxon>
        <taxon>Brevibacterium</taxon>
    </lineage>
</organism>
<dbReference type="AlphaFoldDB" id="A0A2H1KPX5"/>